<dbReference type="Proteomes" id="UP000887013">
    <property type="component" value="Unassembled WGS sequence"/>
</dbReference>
<dbReference type="AlphaFoldDB" id="A0A8X6MX08"/>
<gene>
    <name evidence="1" type="ORF">NPIL_133461</name>
</gene>
<sequence>MHPTGCLFPRPSSLSRRRLPWVRGATRHPCPRVPQHVQISSTWTRGHAPQWFSSTFYRLPDGWGSAAWRRKDTVVMHRIQRRTQPFSTDRGLGRAHINPLKQGRNWVVWWTCHVLSKGCRRLHAPSRPAVPDITSS</sequence>
<evidence type="ECO:0000313" key="1">
    <source>
        <dbReference type="EMBL" id="GFS82363.1"/>
    </source>
</evidence>
<accession>A0A8X6MX08</accession>
<name>A0A8X6MX08_NEPPI</name>
<reference evidence="1" key="1">
    <citation type="submission" date="2020-08" db="EMBL/GenBank/DDBJ databases">
        <title>Multicomponent nature underlies the extraordinary mechanical properties of spider dragline silk.</title>
        <authorList>
            <person name="Kono N."/>
            <person name="Nakamura H."/>
            <person name="Mori M."/>
            <person name="Yoshida Y."/>
            <person name="Ohtoshi R."/>
            <person name="Malay A.D."/>
            <person name="Moran D.A.P."/>
            <person name="Tomita M."/>
            <person name="Numata K."/>
            <person name="Arakawa K."/>
        </authorList>
    </citation>
    <scope>NUCLEOTIDE SEQUENCE</scope>
</reference>
<keyword evidence="2" id="KW-1185">Reference proteome</keyword>
<organism evidence="1 2">
    <name type="scientific">Nephila pilipes</name>
    <name type="common">Giant wood spider</name>
    <name type="synonym">Nephila maculata</name>
    <dbReference type="NCBI Taxonomy" id="299642"/>
    <lineage>
        <taxon>Eukaryota</taxon>
        <taxon>Metazoa</taxon>
        <taxon>Ecdysozoa</taxon>
        <taxon>Arthropoda</taxon>
        <taxon>Chelicerata</taxon>
        <taxon>Arachnida</taxon>
        <taxon>Araneae</taxon>
        <taxon>Araneomorphae</taxon>
        <taxon>Entelegynae</taxon>
        <taxon>Araneoidea</taxon>
        <taxon>Nephilidae</taxon>
        <taxon>Nephila</taxon>
    </lineage>
</organism>
<proteinExistence type="predicted"/>
<dbReference type="EMBL" id="BMAW01003207">
    <property type="protein sequence ID" value="GFS82363.1"/>
    <property type="molecule type" value="Genomic_DNA"/>
</dbReference>
<evidence type="ECO:0000313" key="2">
    <source>
        <dbReference type="Proteomes" id="UP000887013"/>
    </source>
</evidence>
<comment type="caution">
    <text evidence="1">The sequence shown here is derived from an EMBL/GenBank/DDBJ whole genome shotgun (WGS) entry which is preliminary data.</text>
</comment>
<protein>
    <submittedName>
        <fullName evidence="1">Uncharacterized protein</fullName>
    </submittedName>
</protein>